<feature type="chain" id="PRO_5020021145" evidence="1">
    <location>
        <begin position="18"/>
        <end position="157"/>
    </location>
</feature>
<evidence type="ECO:0000256" key="1">
    <source>
        <dbReference type="SAM" id="SignalP"/>
    </source>
</evidence>
<feature type="signal peptide" evidence="1">
    <location>
        <begin position="1"/>
        <end position="17"/>
    </location>
</feature>
<proteinExistence type="evidence at transcript level"/>
<dbReference type="InterPro" id="IPR036728">
    <property type="entry name" value="PBP_GOBP_sf"/>
</dbReference>
<evidence type="ECO:0000313" key="2">
    <source>
        <dbReference type="EMBL" id="QCF41964.1"/>
    </source>
</evidence>
<keyword evidence="1" id="KW-0732">Signal</keyword>
<accession>A0A4D6Q9D7</accession>
<dbReference type="SMART" id="SM00708">
    <property type="entry name" value="PhBP"/>
    <property type="match status" value="1"/>
</dbReference>
<dbReference type="Pfam" id="PF01395">
    <property type="entry name" value="PBP_GOBP"/>
    <property type="match status" value="1"/>
</dbReference>
<dbReference type="AlphaFoldDB" id="A0A4D6Q9D7"/>
<dbReference type="InterPro" id="IPR006170">
    <property type="entry name" value="PBP/GOBP"/>
</dbReference>
<organism evidence="2">
    <name type="scientific">Athetis dissimilis</name>
    <name type="common">Moth</name>
    <name type="synonym">Proxenus dissimilis</name>
    <dbReference type="NCBI Taxonomy" id="1737331"/>
    <lineage>
        <taxon>Eukaryota</taxon>
        <taxon>Metazoa</taxon>
        <taxon>Ecdysozoa</taxon>
        <taxon>Arthropoda</taxon>
        <taxon>Hexapoda</taxon>
        <taxon>Insecta</taxon>
        <taxon>Pterygota</taxon>
        <taxon>Neoptera</taxon>
        <taxon>Endopterygota</taxon>
        <taxon>Lepidoptera</taxon>
        <taxon>Glossata</taxon>
        <taxon>Ditrysia</taxon>
        <taxon>Noctuoidea</taxon>
        <taxon>Noctuidae</taxon>
        <taxon>Noctuinae</taxon>
        <taxon>Athetis</taxon>
    </lineage>
</organism>
<reference evidence="2" key="1">
    <citation type="submission" date="2018-09" db="EMBL/GenBank/DDBJ databases">
        <authorList>
            <person name="Song Y.Q."/>
        </authorList>
    </citation>
    <scope>NUCLEOTIDE SEQUENCE</scope>
    <source>
        <tissue evidence="2">Antenna or genitals</tissue>
    </source>
</reference>
<dbReference type="Gene3D" id="1.10.238.20">
    <property type="entry name" value="Pheromone/general odorant binding protein domain"/>
    <property type="match status" value="1"/>
</dbReference>
<dbReference type="SUPFAM" id="SSF47565">
    <property type="entry name" value="Insect pheromone/odorant-binding proteins"/>
    <property type="match status" value="1"/>
</dbReference>
<dbReference type="EMBL" id="MH900333">
    <property type="protein sequence ID" value="QCF41964.1"/>
    <property type="molecule type" value="mRNA"/>
</dbReference>
<dbReference type="GO" id="GO:0005549">
    <property type="term" value="F:odorant binding"/>
    <property type="evidence" value="ECO:0007669"/>
    <property type="project" value="InterPro"/>
</dbReference>
<gene>
    <name evidence="2" type="primary">OBP49</name>
</gene>
<name>A0A4D6Q9D7_ATHDI</name>
<sequence length="157" mass="17964">MIKYIILVACLAASLNSLDKVGDGRRVKTCRASTKFRENQAKVIRYQMECVEQTRVDPDSIVKIKKNRWSLPQNQDSLVKEWALCVLMKSGIMTKEGVYKADIALKRVPAMERHIVEKQIDKCLTPKPVPAPEIAYRFIKCFQRHKSNHSATVSAFQ</sequence>
<protein>
    <submittedName>
        <fullName evidence="2">Odorant binding protein</fullName>
    </submittedName>
</protein>
<dbReference type="CDD" id="cd23992">
    <property type="entry name" value="PBP_GOBP"/>
    <property type="match status" value="1"/>
</dbReference>